<protein>
    <submittedName>
        <fullName evidence="1">Uncharacterized protein</fullName>
    </submittedName>
</protein>
<evidence type="ECO:0000313" key="2">
    <source>
        <dbReference type="Proteomes" id="UP000499080"/>
    </source>
</evidence>
<dbReference type="AlphaFoldDB" id="A0A4Y2A715"/>
<accession>A0A4Y2A715</accession>
<comment type="caution">
    <text evidence="1">The sequence shown here is derived from an EMBL/GenBank/DDBJ whole genome shotgun (WGS) entry which is preliminary data.</text>
</comment>
<reference evidence="1 2" key="1">
    <citation type="journal article" date="2019" name="Sci. Rep.">
        <title>Orb-weaving spider Araneus ventricosus genome elucidates the spidroin gene catalogue.</title>
        <authorList>
            <person name="Kono N."/>
            <person name="Nakamura H."/>
            <person name="Ohtoshi R."/>
            <person name="Moran D.A.P."/>
            <person name="Shinohara A."/>
            <person name="Yoshida Y."/>
            <person name="Fujiwara M."/>
            <person name="Mori M."/>
            <person name="Tomita M."/>
            <person name="Arakawa K."/>
        </authorList>
    </citation>
    <scope>NUCLEOTIDE SEQUENCE [LARGE SCALE GENOMIC DNA]</scope>
</reference>
<dbReference type="EMBL" id="BGPR01000008">
    <property type="protein sequence ID" value="GBL75621.1"/>
    <property type="molecule type" value="Genomic_DNA"/>
</dbReference>
<name>A0A4Y2A715_ARAVE</name>
<dbReference type="Proteomes" id="UP000499080">
    <property type="component" value="Unassembled WGS sequence"/>
</dbReference>
<proteinExistence type="predicted"/>
<evidence type="ECO:0000313" key="1">
    <source>
        <dbReference type="EMBL" id="GBL75621.1"/>
    </source>
</evidence>
<sequence>MRKHRKQERARQKNENKYIRRLYECKICRERYNVKRDCERFDIECVSYSSLLHNQTIRVHMLYLEKKPCISKQNMAMSVAFPKENISEVSRFWDSLFWSYENKDGLLNKKNSKECGDDQMRLLK</sequence>
<keyword evidence="2" id="KW-1185">Reference proteome</keyword>
<gene>
    <name evidence="1" type="ORF">AVEN_154939_1</name>
</gene>
<organism evidence="1 2">
    <name type="scientific">Araneus ventricosus</name>
    <name type="common">Orbweaver spider</name>
    <name type="synonym">Epeira ventricosa</name>
    <dbReference type="NCBI Taxonomy" id="182803"/>
    <lineage>
        <taxon>Eukaryota</taxon>
        <taxon>Metazoa</taxon>
        <taxon>Ecdysozoa</taxon>
        <taxon>Arthropoda</taxon>
        <taxon>Chelicerata</taxon>
        <taxon>Arachnida</taxon>
        <taxon>Araneae</taxon>
        <taxon>Araneomorphae</taxon>
        <taxon>Entelegynae</taxon>
        <taxon>Araneoidea</taxon>
        <taxon>Araneidae</taxon>
        <taxon>Araneus</taxon>
    </lineage>
</organism>